<dbReference type="PANTHER" id="PTHR47933:SF59">
    <property type="entry name" value="SAP DOMAIN-CONTAINING PROTEIN"/>
    <property type="match status" value="1"/>
</dbReference>
<evidence type="ECO:0000313" key="3">
    <source>
        <dbReference type="EMBL" id="KMZ67936.1"/>
    </source>
</evidence>
<dbReference type="Gene3D" id="1.25.40.10">
    <property type="entry name" value="Tetratricopeptide repeat domain"/>
    <property type="match status" value="5"/>
</dbReference>
<dbReference type="PANTHER" id="PTHR47933">
    <property type="entry name" value="PENTATRICOPEPTIDE REPEAT-CONTAINING PROTEIN 1, MITOCHONDRIAL"/>
    <property type="match status" value="1"/>
</dbReference>
<dbReference type="AlphaFoldDB" id="A0A0K9PG48"/>
<keyword evidence="1" id="KW-0677">Repeat</keyword>
<dbReference type="GO" id="GO:0003729">
    <property type="term" value="F:mRNA binding"/>
    <property type="evidence" value="ECO:0000318"/>
    <property type="project" value="GO_Central"/>
</dbReference>
<gene>
    <name evidence="3" type="ORF">ZOSMA_251G00070</name>
</gene>
<evidence type="ECO:0000256" key="1">
    <source>
        <dbReference type="ARBA" id="ARBA00022737"/>
    </source>
</evidence>
<name>A0A0K9PG48_ZOSMR</name>
<feature type="repeat" description="PPR" evidence="2">
    <location>
        <begin position="309"/>
        <end position="343"/>
    </location>
</feature>
<dbReference type="OMA" id="HKLCVFR"/>
<feature type="repeat" description="PPR" evidence="2">
    <location>
        <begin position="535"/>
        <end position="569"/>
    </location>
</feature>
<keyword evidence="4" id="KW-1185">Reference proteome</keyword>
<dbReference type="PROSITE" id="PS51375">
    <property type="entry name" value="PPR"/>
    <property type="match status" value="6"/>
</dbReference>
<feature type="repeat" description="PPR" evidence="2">
    <location>
        <begin position="205"/>
        <end position="239"/>
    </location>
</feature>
<dbReference type="InterPro" id="IPR002885">
    <property type="entry name" value="PPR_rpt"/>
</dbReference>
<dbReference type="GO" id="GO:0005737">
    <property type="term" value="C:cytoplasm"/>
    <property type="evidence" value="ECO:0000318"/>
    <property type="project" value="GO_Central"/>
</dbReference>
<proteinExistence type="predicted"/>
<accession>A0A0K9PG48</accession>
<evidence type="ECO:0000313" key="4">
    <source>
        <dbReference type="Proteomes" id="UP000036987"/>
    </source>
</evidence>
<sequence>MIVPAFSVSAGRRPYALYLLLSTISSKRFSTTSIAPPTSDDIADLILRSNSAVASHSIFQWASTLPSFHHTPTTQLALVRSLLHFRRFDEAKKFILANPPSDDLLVTLIRALGRANRSQDAIKVLEMVKPSTKPSLRILNSILDVLVEDNIDLARLFYRRKLASRGISGDAHTFGILMKGLCRANRIDEAFRLLKLAKWKGLGSNSVIYNTLIHALCKNGKVGRARSLLETMDNPSLVTFNIMISAYSAVPDLVKALVMVEKCFHLGYVPDIVTMTKVVDLMCYQGRVVEGVELLRRVCRKKDGNLIIDVVCYNTLIAGFCKIGKMKVGRRIMKEMELNGRVLPNSQTYHILITASCDLSDVDSAMDLFREMEMMGITPDFDTFDVLIREFCVCGRLEDGLRLLQAMNEQTACGSVSGGRNPERIEPYNSIIYGLFKSGRLNEAYGYLGRMKILFPRAVVRSFKVLGFCNKGRVLDAKIVYDEMLTQGDIPSILVYDCLVSSMCREDSFGYNGSNLIREAFDMMNAMISRGYQPVVSMFDALIDGICRDGDVRSGYELLVEMSDRGCLPNSNIYGSVIAGFLRKGEEEGDGSLILKACILLADMVSTNSLIPCSSTWEAFVLSLCSIQKTKVFVTFDSIIHSVENISN</sequence>
<dbReference type="GO" id="GO:0006397">
    <property type="term" value="P:mRNA processing"/>
    <property type="evidence" value="ECO:0000318"/>
    <property type="project" value="GO_Central"/>
</dbReference>
<dbReference type="Pfam" id="PF13041">
    <property type="entry name" value="PPR_2"/>
    <property type="match status" value="3"/>
</dbReference>
<dbReference type="OrthoDB" id="185373at2759"/>
<dbReference type="InterPro" id="IPR051240">
    <property type="entry name" value="Mito_RNA-Proc/Resp"/>
</dbReference>
<reference evidence="4" key="1">
    <citation type="journal article" date="2016" name="Nature">
        <title>The genome of the seagrass Zostera marina reveals angiosperm adaptation to the sea.</title>
        <authorList>
            <person name="Olsen J.L."/>
            <person name="Rouze P."/>
            <person name="Verhelst B."/>
            <person name="Lin Y.-C."/>
            <person name="Bayer T."/>
            <person name="Collen J."/>
            <person name="Dattolo E."/>
            <person name="De Paoli E."/>
            <person name="Dittami S."/>
            <person name="Maumus F."/>
            <person name="Michel G."/>
            <person name="Kersting A."/>
            <person name="Lauritano C."/>
            <person name="Lohaus R."/>
            <person name="Toepel M."/>
            <person name="Tonon T."/>
            <person name="Vanneste K."/>
            <person name="Amirebrahimi M."/>
            <person name="Brakel J."/>
            <person name="Bostroem C."/>
            <person name="Chovatia M."/>
            <person name="Grimwood J."/>
            <person name="Jenkins J.W."/>
            <person name="Jueterbock A."/>
            <person name="Mraz A."/>
            <person name="Stam W.T."/>
            <person name="Tice H."/>
            <person name="Bornberg-Bauer E."/>
            <person name="Green P.J."/>
            <person name="Pearson G.A."/>
            <person name="Procaccini G."/>
            <person name="Duarte C.M."/>
            <person name="Schmutz J."/>
            <person name="Reusch T.B.H."/>
            <person name="Van de Peer Y."/>
        </authorList>
    </citation>
    <scope>NUCLEOTIDE SEQUENCE [LARGE SCALE GENOMIC DNA]</scope>
    <source>
        <strain evidence="4">cv. Finnish</strain>
    </source>
</reference>
<protein>
    <submittedName>
        <fullName evidence="3">Pentatricopeptide repeat-containing protein, mitochondrial</fullName>
    </submittedName>
</protein>
<feature type="repeat" description="PPR" evidence="2">
    <location>
        <begin position="380"/>
        <end position="410"/>
    </location>
</feature>
<dbReference type="Pfam" id="PF01535">
    <property type="entry name" value="PPR"/>
    <property type="match status" value="3"/>
</dbReference>
<feature type="repeat" description="PPR" evidence="2">
    <location>
        <begin position="170"/>
        <end position="204"/>
    </location>
</feature>
<dbReference type="NCBIfam" id="TIGR00756">
    <property type="entry name" value="PPR"/>
    <property type="match status" value="6"/>
</dbReference>
<organism evidence="3 4">
    <name type="scientific">Zostera marina</name>
    <name type="common">Eelgrass</name>
    <dbReference type="NCBI Taxonomy" id="29655"/>
    <lineage>
        <taxon>Eukaryota</taxon>
        <taxon>Viridiplantae</taxon>
        <taxon>Streptophyta</taxon>
        <taxon>Embryophyta</taxon>
        <taxon>Tracheophyta</taxon>
        <taxon>Spermatophyta</taxon>
        <taxon>Magnoliopsida</taxon>
        <taxon>Liliopsida</taxon>
        <taxon>Zosteraceae</taxon>
        <taxon>Zostera</taxon>
    </lineage>
</organism>
<dbReference type="EMBL" id="LFYR01000869">
    <property type="protein sequence ID" value="KMZ67936.1"/>
    <property type="molecule type" value="Genomic_DNA"/>
</dbReference>
<evidence type="ECO:0000256" key="2">
    <source>
        <dbReference type="PROSITE-ProRule" id="PRU00708"/>
    </source>
</evidence>
<dbReference type="STRING" id="29655.A0A0K9PG48"/>
<dbReference type="InterPro" id="IPR011990">
    <property type="entry name" value="TPR-like_helical_dom_sf"/>
</dbReference>
<dbReference type="Pfam" id="PF12854">
    <property type="entry name" value="PPR_1"/>
    <property type="match status" value="1"/>
</dbReference>
<dbReference type="Proteomes" id="UP000036987">
    <property type="component" value="Unassembled WGS sequence"/>
</dbReference>
<comment type="caution">
    <text evidence="3">The sequence shown here is derived from an EMBL/GenBank/DDBJ whole genome shotgun (WGS) entry which is preliminary data.</text>
</comment>
<feature type="repeat" description="PPR" evidence="2">
    <location>
        <begin position="345"/>
        <end position="379"/>
    </location>
</feature>